<dbReference type="Proteomes" id="UP000295773">
    <property type="component" value="Unassembled WGS sequence"/>
</dbReference>
<name>A0A4R3TEF0_9FIRM</name>
<evidence type="ECO:0000256" key="4">
    <source>
        <dbReference type="ARBA" id="ARBA00013213"/>
    </source>
</evidence>
<dbReference type="GO" id="GO:0004412">
    <property type="term" value="F:homoserine dehydrogenase activity"/>
    <property type="evidence" value="ECO:0007669"/>
    <property type="project" value="UniProtKB-EC"/>
</dbReference>
<dbReference type="Gene3D" id="3.30.360.10">
    <property type="entry name" value="Dihydrodipicolinate Reductase, domain 2"/>
    <property type="match status" value="1"/>
</dbReference>
<keyword evidence="7 12" id="KW-0791">Threonine biosynthesis</keyword>
<keyword evidence="6 12" id="KW-0028">Amino-acid biosynthesis</keyword>
<dbReference type="NCBIfam" id="NF004976">
    <property type="entry name" value="PRK06349.1"/>
    <property type="match status" value="1"/>
</dbReference>
<comment type="pathway">
    <text evidence="1 12">Amino-acid biosynthesis; L-threonine biosynthesis; L-threonine from L-aspartate: step 3/5.</text>
</comment>
<dbReference type="SUPFAM" id="SSF51735">
    <property type="entry name" value="NAD(P)-binding Rossmann-fold domains"/>
    <property type="match status" value="1"/>
</dbReference>
<accession>A0A4R3TEF0</accession>
<keyword evidence="12" id="KW-0521">NADP</keyword>
<keyword evidence="9" id="KW-0915">Sodium</keyword>
<dbReference type="InterPro" id="IPR019811">
    <property type="entry name" value="HDH_CS"/>
</dbReference>
<dbReference type="GO" id="GO:0050661">
    <property type="term" value="F:NADP binding"/>
    <property type="evidence" value="ECO:0007669"/>
    <property type="project" value="InterPro"/>
</dbReference>
<evidence type="ECO:0000256" key="8">
    <source>
        <dbReference type="ARBA" id="ARBA00023002"/>
    </source>
</evidence>
<keyword evidence="10 12" id="KW-0486">Methionine biosynthesis</keyword>
<dbReference type="Pfam" id="PF00742">
    <property type="entry name" value="Homoserine_dh"/>
    <property type="match status" value="1"/>
</dbReference>
<comment type="similarity">
    <text evidence="3 13">Belongs to the homoserine dehydrogenase family.</text>
</comment>
<dbReference type="Gene3D" id="3.40.50.720">
    <property type="entry name" value="NAD(P)-binding Rossmann-like Domain"/>
    <property type="match status" value="1"/>
</dbReference>
<comment type="caution">
    <text evidence="16">The sequence shown here is derived from an EMBL/GenBank/DDBJ whole genome shotgun (WGS) entry which is preliminary data.</text>
</comment>
<dbReference type="GO" id="GO:0009086">
    <property type="term" value="P:methionine biosynthetic process"/>
    <property type="evidence" value="ECO:0007669"/>
    <property type="project" value="UniProtKB-KW"/>
</dbReference>
<dbReference type="PROSITE" id="PS01042">
    <property type="entry name" value="HOMOSER_DHGENASE"/>
    <property type="match status" value="1"/>
</dbReference>
<evidence type="ECO:0000256" key="7">
    <source>
        <dbReference type="ARBA" id="ARBA00022697"/>
    </source>
</evidence>
<keyword evidence="17" id="KW-1185">Reference proteome</keyword>
<evidence type="ECO:0000256" key="11">
    <source>
        <dbReference type="ARBA" id="ARBA00048841"/>
    </source>
</evidence>
<evidence type="ECO:0000256" key="12">
    <source>
        <dbReference type="RuleBase" id="RU000579"/>
    </source>
</evidence>
<organism evidence="16 17">
    <name type="scientific">Longicatena caecimuris</name>
    <dbReference type="NCBI Taxonomy" id="1796635"/>
    <lineage>
        <taxon>Bacteria</taxon>
        <taxon>Bacillati</taxon>
        <taxon>Bacillota</taxon>
        <taxon>Erysipelotrichia</taxon>
        <taxon>Erysipelotrichales</taxon>
        <taxon>Erysipelotrichaceae</taxon>
        <taxon>Longicatena</taxon>
    </lineage>
</organism>
<reference evidence="16 17" key="1">
    <citation type="submission" date="2019-03" db="EMBL/GenBank/DDBJ databases">
        <title>Genomic Encyclopedia of Type Strains, Phase IV (KMG-IV): sequencing the most valuable type-strain genomes for metagenomic binning, comparative biology and taxonomic classification.</title>
        <authorList>
            <person name="Goeker M."/>
        </authorList>
    </citation>
    <scope>NUCLEOTIDE SEQUENCE [LARGE SCALE GENOMIC DNA]</scope>
    <source>
        <strain evidence="16 17">DSM 29481</strain>
    </source>
</reference>
<feature type="domain" description="Homoserine dehydrogenase catalytic" evidence="14">
    <location>
        <begin position="125"/>
        <end position="302"/>
    </location>
</feature>
<evidence type="ECO:0000256" key="10">
    <source>
        <dbReference type="ARBA" id="ARBA00023167"/>
    </source>
</evidence>
<dbReference type="PANTHER" id="PTHR43331">
    <property type="entry name" value="HOMOSERINE DEHYDROGENASE"/>
    <property type="match status" value="1"/>
</dbReference>
<gene>
    <name evidence="16" type="ORF">EDD61_108113</name>
</gene>
<evidence type="ECO:0000256" key="5">
    <source>
        <dbReference type="ARBA" id="ARBA00013376"/>
    </source>
</evidence>
<dbReference type="UniPathway" id="UPA00051">
    <property type="reaction ID" value="UER00465"/>
</dbReference>
<dbReference type="SUPFAM" id="SSF55347">
    <property type="entry name" value="Glyceraldehyde-3-phosphate dehydrogenase-like, C-terminal domain"/>
    <property type="match status" value="1"/>
</dbReference>
<dbReference type="PANTHER" id="PTHR43331:SF1">
    <property type="entry name" value="HOMOSERINE DEHYDROGENASE"/>
    <property type="match status" value="1"/>
</dbReference>
<evidence type="ECO:0000259" key="14">
    <source>
        <dbReference type="Pfam" id="PF00742"/>
    </source>
</evidence>
<dbReference type="GO" id="GO:0009088">
    <property type="term" value="P:threonine biosynthetic process"/>
    <property type="evidence" value="ECO:0007669"/>
    <property type="project" value="UniProtKB-UniPathway"/>
</dbReference>
<evidence type="ECO:0000256" key="6">
    <source>
        <dbReference type="ARBA" id="ARBA00022605"/>
    </source>
</evidence>
<dbReference type="EMBL" id="SMBP01000008">
    <property type="protein sequence ID" value="TCU60252.1"/>
    <property type="molecule type" value="Genomic_DNA"/>
</dbReference>
<feature type="domain" description="Aspartate/homoserine dehydrogenase NAD-binding" evidence="15">
    <location>
        <begin position="7"/>
        <end position="117"/>
    </location>
</feature>
<evidence type="ECO:0000256" key="3">
    <source>
        <dbReference type="ARBA" id="ARBA00006753"/>
    </source>
</evidence>
<evidence type="ECO:0000313" key="16">
    <source>
        <dbReference type="EMBL" id="TCU60252.1"/>
    </source>
</evidence>
<dbReference type="FunFam" id="3.30.360.10:FF:000005">
    <property type="entry name" value="Homoserine dehydrogenase"/>
    <property type="match status" value="1"/>
</dbReference>
<dbReference type="RefSeq" id="WP_132224624.1">
    <property type="nucleotide sequence ID" value="NZ_JANKBG010000008.1"/>
</dbReference>
<dbReference type="Pfam" id="PF03447">
    <property type="entry name" value="NAD_binding_3"/>
    <property type="match status" value="1"/>
</dbReference>
<evidence type="ECO:0000313" key="17">
    <source>
        <dbReference type="Proteomes" id="UP000295773"/>
    </source>
</evidence>
<sequence>MNIAILGFGTIGSGVYEIIEHATTPETKALHVTHILIRKGKPKTLPYMCDDIETILNDPALDVVVETMGGLEPAHTYILQALQAGKHVVTANKVVVAAYVKEFHECASENDVNFYYEASTGGGIPWIQGLEKALRIDQVNRIHGIFNGTSNFILDHMQRYQATFDEVLKEAQHLGYAEADPSADIDGFDICNKLRISASIAYDYHVPDNFPVFGIRTITKEDVQYFKSLGMAVRLIAKTKRQGNTYSCVVEPILFKENQLEANTMDNYNLITLHGDTIGDLKFFGQGAGKLATANAVVQDILDILEGKAHRVLHFQKEMQYDTTLCNRDYIVRCDKSLRPMLHHLSYDSSTFDKYLHVKNVEVAHMHELMKEILKHDATAFMASIHDHREEL</sequence>
<dbReference type="InterPro" id="IPR001342">
    <property type="entry name" value="HDH_cat"/>
</dbReference>
<dbReference type="UniPathway" id="UPA00050">
    <property type="reaction ID" value="UER00063"/>
</dbReference>
<evidence type="ECO:0000256" key="9">
    <source>
        <dbReference type="ARBA" id="ARBA00023053"/>
    </source>
</evidence>
<dbReference type="InterPro" id="IPR036291">
    <property type="entry name" value="NAD(P)-bd_dom_sf"/>
</dbReference>
<keyword evidence="8 12" id="KW-0560">Oxidoreductase</keyword>
<evidence type="ECO:0000256" key="2">
    <source>
        <dbReference type="ARBA" id="ARBA00005062"/>
    </source>
</evidence>
<dbReference type="InterPro" id="IPR005106">
    <property type="entry name" value="Asp/hSer_DH_NAD-bd"/>
</dbReference>
<comment type="pathway">
    <text evidence="2 12">Amino-acid biosynthesis; L-methionine biosynthesis via de novo pathway; L-homoserine from L-aspartate: step 3/3.</text>
</comment>
<proteinExistence type="inferred from homology"/>
<dbReference type="EC" id="1.1.1.3" evidence="4 12"/>
<protein>
    <recommendedName>
        <fullName evidence="5 12">Homoserine dehydrogenase</fullName>
        <ecNumber evidence="4 12">1.1.1.3</ecNumber>
    </recommendedName>
</protein>
<dbReference type="AlphaFoldDB" id="A0A4R3TEF0"/>
<comment type="catalytic activity">
    <reaction evidence="11">
        <text>L-homoserine + NADP(+) = L-aspartate 4-semialdehyde + NADPH + H(+)</text>
        <dbReference type="Rhea" id="RHEA:15761"/>
        <dbReference type="ChEBI" id="CHEBI:15378"/>
        <dbReference type="ChEBI" id="CHEBI:57476"/>
        <dbReference type="ChEBI" id="CHEBI:57783"/>
        <dbReference type="ChEBI" id="CHEBI:58349"/>
        <dbReference type="ChEBI" id="CHEBI:537519"/>
        <dbReference type="EC" id="1.1.1.3"/>
    </reaction>
    <physiologicalReaction direction="right-to-left" evidence="11">
        <dbReference type="Rhea" id="RHEA:15763"/>
    </physiologicalReaction>
</comment>
<evidence type="ECO:0000256" key="1">
    <source>
        <dbReference type="ARBA" id="ARBA00005056"/>
    </source>
</evidence>
<evidence type="ECO:0000259" key="15">
    <source>
        <dbReference type="Pfam" id="PF03447"/>
    </source>
</evidence>
<evidence type="ECO:0000256" key="13">
    <source>
        <dbReference type="RuleBase" id="RU004171"/>
    </source>
</evidence>